<dbReference type="Gene3D" id="3.40.50.720">
    <property type="entry name" value="NAD(P)-binding Rossmann-like Domain"/>
    <property type="match status" value="1"/>
</dbReference>
<evidence type="ECO:0000256" key="1">
    <source>
        <dbReference type="ARBA" id="ARBA00023002"/>
    </source>
</evidence>
<keyword evidence="2" id="KW-1185">Reference proteome</keyword>
<proteinExistence type="predicted"/>
<dbReference type="InterPro" id="IPR036291">
    <property type="entry name" value="NAD(P)-bd_dom_sf"/>
</dbReference>
<accession>A0AA85J5P1</accession>
<dbReference type="GO" id="GO:0016491">
    <property type="term" value="F:oxidoreductase activity"/>
    <property type="evidence" value="ECO:0007669"/>
    <property type="project" value="UniProtKB-KW"/>
</dbReference>
<evidence type="ECO:0000313" key="2">
    <source>
        <dbReference type="Proteomes" id="UP000050795"/>
    </source>
</evidence>
<sequence length="592" mass="68129">MKLVRNHITRLIAPSEAFVLLPERLCDVQVRRDTYGIRAEDCLSQLILSQLNKSKSNLGTKLIPLNWFNLLLEPQKMASVVAAILPIVSESNFNEEKLMKRCVVEVFPNIYRWNFKQLPNLQVVIVVPWPDPLFDLFDKNTVNCRTSYQGKSEDLITLGKLSTFGKSYFINLKHVLNFGTKIYFVPDIFHQSTAELAISLITTLSRGIFKDTNELFQKWLLTQQTNSMSNVNNYPMISYMLLHKNDNSLIRRLSLKLKKLTNLNDYKQFTRRRRRKGIYTKPKKMTSPSADLLPHCRPMTTIVDHSKDYEMMVTRRNTLPEIITSPLVNIRNSTFQLCKQIKGSRIGLIGLMNETSKQIALIAQSGLGMEVSYYQMHPLPDTTYKYYKYLEDLLGMNDYIILADDTVNQSIPWCLNTPVADKNTTNKAVEYKIKPKLWLSTEQLKYCNKEALLISVTSSQCIDFTALSLALRYRQLGGAGITIPTKWFTPMNEINVLKNLPNTFILPPATSSACSNPTLRVALVHEIINLIVMNLDKSAAMKGEKMTPSNQTLFKVKEEYVGRKQFSRMKMNKKPLILNSLKRRLSQRYREH</sequence>
<organism evidence="2 3">
    <name type="scientific">Trichobilharzia regenti</name>
    <name type="common">Nasal bird schistosome</name>
    <dbReference type="NCBI Taxonomy" id="157069"/>
    <lineage>
        <taxon>Eukaryota</taxon>
        <taxon>Metazoa</taxon>
        <taxon>Spiralia</taxon>
        <taxon>Lophotrochozoa</taxon>
        <taxon>Platyhelminthes</taxon>
        <taxon>Trematoda</taxon>
        <taxon>Digenea</taxon>
        <taxon>Strigeidida</taxon>
        <taxon>Schistosomatoidea</taxon>
        <taxon>Schistosomatidae</taxon>
        <taxon>Trichobilharzia</taxon>
    </lineage>
</organism>
<dbReference type="Proteomes" id="UP000050795">
    <property type="component" value="Unassembled WGS sequence"/>
</dbReference>
<reference evidence="3" key="2">
    <citation type="submission" date="2023-11" db="UniProtKB">
        <authorList>
            <consortium name="WormBaseParasite"/>
        </authorList>
    </citation>
    <scope>IDENTIFICATION</scope>
</reference>
<dbReference type="InterPro" id="IPR050223">
    <property type="entry name" value="D-isomer_2-hydroxyacid_DH"/>
</dbReference>
<dbReference type="SUPFAM" id="SSF51735">
    <property type="entry name" value="NAD(P)-binding Rossmann-fold domains"/>
    <property type="match status" value="1"/>
</dbReference>
<evidence type="ECO:0000313" key="3">
    <source>
        <dbReference type="WBParaSite" id="TREG1_127920.1"/>
    </source>
</evidence>
<protein>
    <submittedName>
        <fullName evidence="3">Uncharacterized protein</fullName>
    </submittedName>
</protein>
<dbReference type="WBParaSite" id="TREG1_127920.1">
    <property type="protein sequence ID" value="TREG1_127920.1"/>
    <property type="gene ID" value="TREG1_127920"/>
</dbReference>
<dbReference type="AlphaFoldDB" id="A0AA85J5P1"/>
<keyword evidence="1" id="KW-0560">Oxidoreductase</keyword>
<dbReference type="PANTHER" id="PTHR10996">
    <property type="entry name" value="2-HYDROXYACID DEHYDROGENASE-RELATED"/>
    <property type="match status" value="1"/>
</dbReference>
<reference evidence="2" key="1">
    <citation type="submission" date="2022-06" db="EMBL/GenBank/DDBJ databases">
        <authorList>
            <person name="Berger JAMES D."/>
            <person name="Berger JAMES D."/>
        </authorList>
    </citation>
    <scope>NUCLEOTIDE SEQUENCE [LARGE SCALE GENOMIC DNA]</scope>
</reference>
<name>A0AA85J5P1_TRIRE</name>